<feature type="chain" id="PRO_5034270950" evidence="16">
    <location>
        <begin position="21"/>
        <end position="449"/>
    </location>
</feature>
<dbReference type="PANTHER" id="PTHR33048:SF143">
    <property type="entry name" value="EXTRACELLULAR MEMBRANE PROTEIN CFEM DOMAIN-CONTAINING PROTEIN-RELATED"/>
    <property type="match status" value="1"/>
</dbReference>
<gene>
    <name evidence="18" type="ORF">CMUS01_06031</name>
</gene>
<keyword evidence="5" id="KW-0964">Secreted</keyword>
<accession>A0A8H6NJC5</accession>
<comment type="caution">
    <text evidence="18">The sequence shown here is derived from an EMBL/GenBank/DDBJ whole genome shotgun (WGS) entry which is preliminary data.</text>
</comment>
<evidence type="ECO:0000256" key="13">
    <source>
        <dbReference type="ARBA" id="ARBA00038359"/>
    </source>
</evidence>
<dbReference type="GO" id="GO:0098552">
    <property type="term" value="C:side of membrane"/>
    <property type="evidence" value="ECO:0007669"/>
    <property type="project" value="UniProtKB-KW"/>
</dbReference>
<feature type="domain" description="CFEM" evidence="17">
    <location>
        <begin position="33"/>
        <end position="97"/>
    </location>
</feature>
<evidence type="ECO:0000259" key="17">
    <source>
        <dbReference type="SMART" id="SM00747"/>
    </source>
</evidence>
<organism evidence="18 19">
    <name type="scientific">Colletotrichum musicola</name>
    <dbReference type="NCBI Taxonomy" id="2175873"/>
    <lineage>
        <taxon>Eukaryota</taxon>
        <taxon>Fungi</taxon>
        <taxon>Dikarya</taxon>
        <taxon>Ascomycota</taxon>
        <taxon>Pezizomycotina</taxon>
        <taxon>Sordariomycetes</taxon>
        <taxon>Hypocreomycetidae</taxon>
        <taxon>Glomerellales</taxon>
        <taxon>Glomerellaceae</taxon>
        <taxon>Colletotrichum</taxon>
        <taxon>Colletotrichum orchidearum species complex</taxon>
    </lineage>
</organism>
<evidence type="ECO:0000256" key="6">
    <source>
        <dbReference type="ARBA" id="ARBA00022622"/>
    </source>
</evidence>
<evidence type="ECO:0000256" key="9">
    <source>
        <dbReference type="ARBA" id="ARBA00022989"/>
    </source>
</evidence>
<reference evidence="18" key="1">
    <citation type="journal article" date="2020" name="Phytopathology">
        <title>Genome Sequence Resources of Colletotrichum truncatum, C. plurivorum, C. musicola, and C. sojae: Four Species Pathogenic to Soybean (Glycine max).</title>
        <authorList>
            <person name="Rogerio F."/>
            <person name="Boufleur T.R."/>
            <person name="Ciampi-Guillardi M."/>
            <person name="Sukno S.A."/>
            <person name="Thon M.R."/>
            <person name="Massola Junior N.S."/>
            <person name="Baroncelli R."/>
        </authorList>
    </citation>
    <scope>NUCLEOTIDE SEQUENCE</scope>
    <source>
        <strain evidence="18">LFN0074</strain>
    </source>
</reference>
<evidence type="ECO:0000256" key="14">
    <source>
        <dbReference type="SAM" id="MobiDB-lite"/>
    </source>
</evidence>
<comment type="similarity">
    <text evidence="13">Belongs to the SAT4 family.</text>
</comment>
<comment type="similarity">
    <text evidence="4">Belongs to the RBT5 family.</text>
</comment>
<dbReference type="InterPro" id="IPR049326">
    <property type="entry name" value="Rhodopsin_dom_fungi"/>
</dbReference>
<evidence type="ECO:0000256" key="8">
    <source>
        <dbReference type="ARBA" id="ARBA00022729"/>
    </source>
</evidence>
<evidence type="ECO:0000256" key="12">
    <source>
        <dbReference type="ARBA" id="ARBA00023288"/>
    </source>
</evidence>
<feature type="transmembrane region" description="Helical" evidence="15">
    <location>
        <begin position="304"/>
        <end position="328"/>
    </location>
</feature>
<evidence type="ECO:0000256" key="10">
    <source>
        <dbReference type="ARBA" id="ARBA00023136"/>
    </source>
</evidence>
<feature type="transmembrane region" description="Helical" evidence="15">
    <location>
        <begin position="141"/>
        <end position="161"/>
    </location>
</feature>
<evidence type="ECO:0000256" key="4">
    <source>
        <dbReference type="ARBA" id="ARBA00010031"/>
    </source>
</evidence>
<feature type="region of interest" description="Disordered" evidence="14">
    <location>
        <begin position="381"/>
        <end position="404"/>
    </location>
</feature>
<dbReference type="GO" id="GO:0005576">
    <property type="term" value="C:extracellular region"/>
    <property type="evidence" value="ECO:0007669"/>
    <property type="project" value="UniProtKB-SubCell"/>
</dbReference>
<dbReference type="PANTHER" id="PTHR33048">
    <property type="entry name" value="PTH11-LIKE INTEGRAL MEMBRANE PROTEIN (AFU_ORTHOLOGUE AFUA_5G11245)"/>
    <property type="match status" value="1"/>
</dbReference>
<keyword evidence="7 15" id="KW-0812">Transmembrane</keyword>
<keyword evidence="6" id="KW-0336">GPI-anchor</keyword>
<evidence type="ECO:0000256" key="11">
    <source>
        <dbReference type="ARBA" id="ARBA00023157"/>
    </source>
</evidence>
<keyword evidence="12" id="KW-0449">Lipoprotein</keyword>
<feature type="transmembrane region" description="Helical" evidence="15">
    <location>
        <begin position="273"/>
        <end position="292"/>
    </location>
</feature>
<feature type="transmembrane region" description="Helical" evidence="15">
    <location>
        <begin position="109"/>
        <end position="129"/>
    </location>
</feature>
<keyword evidence="9 15" id="KW-1133">Transmembrane helix</keyword>
<evidence type="ECO:0000313" key="18">
    <source>
        <dbReference type="EMBL" id="KAF6834755.1"/>
    </source>
</evidence>
<evidence type="ECO:0000256" key="5">
    <source>
        <dbReference type="ARBA" id="ARBA00022525"/>
    </source>
</evidence>
<feature type="compositionally biased region" description="Polar residues" evidence="14">
    <location>
        <begin position="381"/>
        <end position="396"/>
    </location>
</feature>
<evidence type="ECO:0000256" key="1">
    <source>
        <dbReference type="ARBA" id="ARBA00004141"/>
    </source>
</evidence>
<dbReference type="EMBL" id="WIGM01000190">
    <property type="protein sequence ID" value="KAF6834755.1"/>
    <property type="molecule type" value="Genomic_DNA"/>
</dbReference>
<keyword evidence="11" id="KW-1015">Disulfide bond</keyword>
<evidence type="ECO:0000313" key="19">
    <source>
        <dbReference type="Proteomes" id="UP000639643"/>
    </source>
</evidence>
<feature type="signal peptide" evidence="16">
    <location>
        <begin position="1"/>
        <end position="20"/>
    </location>
</feature>
<feature type="transmembrane region" description="Helical" evidence="15">
    <location>
        <begin position="348"/>
        <end position="371"/>
    </location>
</feature>
<keyword evidence="10 15" id="KW-0472">Membrane</keyword>
<dbReference type="Pfam" id="PF20684">
    <property type="entry name" value="Fung_rhodopsin"/>
    <property type="match status" value="1"/>
</dbReference>
<dbReference type="Proteomes" id="UP000639643">
    <property type="component" value="Unassembled WGS sequence"/>
</dbReference>
<dbReference type="InterPro" id="IPR008427">
    <property type="entry name" value="Extracellular_membr_CFEM_dom"/>
</dbReference>
<protein>
    <submittedName>
        <fullName evidence="18">CFEM domain-containing protein</fullName>
    </submittedName>
</protein>
<keyword evidence="19" id="KW-1185">Reference proteome</keyword>
<feature type="transmembrane region" description="Helical" evidence="15">
    <location>
        <begin position="190"/>
        <end position="208"/>
    </location>
</feature>
<dbReference type="OrthoDB" id="2496787at2759"/>
<evidence type="ECO:0000256" key="15">
    <source>
        <dbReference type="SAM" id="Phobius"/>
    </source>
</evidence>
<dbReference type="SMART" id="SM00747">
    <property type="entry name" value="CFEM"/>
    <property type="match status" value="1"/>
</dbReference>
<dbReference type="Pfam" id="PF05730">
    <property type="entry name" value="CFEM"/>
    <property type="match status" value="1"/>
</dbReference>
<dbReference type="InterPro" id="IPR052337">
    <property type="entry name" value="SAT4-like"/>
</dbReference>
<name>A0A8H6NJC5_9PEZI</name>
<keyword evidence="6" id="KW-0325">Glycoprotein</keyword>
<evidence type="ECO:0000256" key="16">
    <source>
        <dbReference type="SAM" id="SignalP"/>
    </source>
</evidence>
<sequence length="449" mass="50264">MRPFQLVALLVAFCATTIIAQTPTSLPDIPGLSLDDNPPCAIPCLLSGLNQTTCPQNNQTCLCQDQAFITYAIGCTAVSCPLKSTLATQNLTWTVCDFPLSDEVPKTKVVRMVLFAVLPTLSIVLRMVVKVARLSTWGWDDYSILLAYAILVTYVSMHFYLEDNGAGRDLFTLTDRQITNFFKGFYVLQHLYHSCIDLIKASILFMYLRIFHLPDEKIRIVLWITQGVNLTNGLIFIFVGVFQCQPISLAWTLWTGEATGKCIDIVKLALAHASINIGLDVWILILPLTQIWTMNLARKKKIGIIFMFSLGLFLTIVSCIRVTAILQFRSQPLNPTVAMMPSVIWADIELYVGVFTACIPNLRQFFVRFILRKSEKKTRLSSAVSGDQSTKNSMASRSRKPPTLAQQLSEIDTMDDGHDDHDGHDGSLNLGTYDQHMACRSNMIYAQEV</sequence>
<keyword evidence="8 16" id="KW-0732">Signal</keyword>
<proteinExistence type="inferred from homology"/>
<dbReference type="AlphaFoldDB" id="A0A8H6NJC5"/>
<comment type="subcellular location">
    <subcellularLocation>
        <location evidence="2">Membrane</location>
        <topology evidence="2">Lipid-anchor</topology>
        <topology evidence="2">GPI-anchor</topology>
    </subcellularLocation>
    <subcellularLocation>
        <location evidence="1">Membrane</location>
        <topology evidence="1">Multi-pass membrane protein</topology>
    </subcellularLocation>
    <subcellularLocation>
        <location evidence="3">Secreted</location>
    </subcellularLocation>
</comment>
<evidence type="ECO:0000256" key="2">
    <source>
        <dbReference type="ARBA" id="ARBA00004589"/>
    </source>
</evidence>
<evidence type="ECO:0000256" key="7">
    <source>
        <dbReference type="ARBA" id="ARBA00022692"/>
    </source>
</evidence>
<evidence type="ECO:0000256" key="3">
    <source>
        <dbReference type="ARBA" id="ARBA00004613"/>
    </source>
</evidence>